<dbReference type="InterPro" id="IPR036397">
    <property type="entry name" value="RNaseH_sf"/>
</dbReference>
<dbReference type="CDD" id="cd06222">
    <property type="entry name" value="RNase_H_like"/>
    <property type="match status" value="1"/>
</dbReference>
<gene>
    <name evidence="3" type="ORF">Goarm_000672</name>
</gene>
<feature type="non-terminal residue" evidence="3">
    <location>
        <position position="1"/>
    </location>
</feature>
<proteinExistence type="predicted"/>
<dbReference type="InterPro" id="IPR026960">
    <property type="entry name" value="RVT-Znf"/>
</dbReference>
<evidence type="ECO:0000313" key="3">
    <source>
        <dbReference type="EMBL" id="MBA0843486.1"/>
    </source>
</evidence>
<comment type="caution">
    <text evidence="3">The sequence shown here is derived from an EMBL/GenBank/DDBJ whole genome shotgun (WGS) entry which is preliminary data.</text>
</comment>
<dbReference type="InterPro" id="IPR012337">
    <property type="entry name" value="RNaseH-like_sf"/>
</dbReference>
<dbReference type="InterPro" id="IPR002156">
    <property type="entry name" value="RNaseH_domain"/>
</dbReference>
<dbReference type="GO" id="GO:0004523">
    <property type="term" value="F:RNA-DNA hybrid ribonuclease activity"/>
    <property type="evidence" value="ECO:0007669"/>
    <property type="project" value="InterPro"/>
</dbReference>
<dbReference type="PANTHER" id="PTHR47723:SF19">
    <property type="entry name" value="POLYNUCLEOTIDYL TRANSFERASE, RIBONUCLEASE H-LIKE SUPERFAMILY PROTEIN"/>
    <property type="match status" value="1"/>
</dbReference>
<dbReference type="Gene3D" id="3.30.420.10">
    <property type="entry name" value="Ribonuclease H-like superfamily/Ribonuclease H"/>
    <property type="match status" value="1"/>
</dbReference>
<keyword evidence="4" id="KW-1185">Reference proteome</keyword>
<dbReference type="AlphaFoldDB" id="A0A7J9KAW7"/>
<feature type="domain" description="Reverse transcriptase zinc-binding" evidence="2">
    <location>
        <begin position="102"/>
        <end position="171"/>
    </location>
</feature>
<evidence type="ECO:0008006" key="5">
    <source>
        <dbReference type="Google" id="ProtNLM"/>
    </source>
</evidence>
<dbReference type="InterPro" id="IPR053151">
    <property type="entry name" value="RNase_H-like"/>
</dbReference>
<name>A0A7J9KAW7_9ROSI</name>
<evidence type="ECO:0000313" key="4">
    <source>
        <dbReference type="Proteomes" id="UP000593575"/>
    </source>
</evidence>
<evidence type="ECO:0000259" key="2">
    <source>
        <dbReference type="Pfam" id="PF13966"/>
    </source>
</evidence>
<dbReference type="EMBL" id="JABFAE010000013">
    <property type="protein sequence ID" value="MBA0843486.1"/>
    <property type="molecule type" value="Genomic_DNA"/>
</dbReference>
<organism evidence="3 4">
    <name type="scientific">Gossypium armourianum</name>
    <dbReference type="NCBI Taxonomy" id="34283"/>
    <lineage>
        <taxon>Eukaryota</taxon>
        <taxon>Viridiplantae</taxon>
        <taxon>Streptophyta</taxon>
        <taxon>Embryophyta</taxon>
        <taxon>Tracheophyta</taxon>
        <taxon>Spermatophyta</taxon>
        <taxon>Magnoliopsida</taxon>
        <taxon>eudicotyledons</taxon>
        <taxon>Gunneridae</taxon>
        <taxon>Pentapetalae</taxon>
        <taxon>rosids</taxon>
        <taxon>malvids</taxon>
        <taxon>Malvales</taxon>
        <taxon>Malvaceae</taxon>
        <taxon>Malvoideae</taxon>
        <taxon>Gossypium</taxon>
    </lineage>
</organism>
<evidence type="ECO:0000259" key="1">
    <source>
        <dbReference type="Pfam" id="PF13456"/>
    </source>
</evidence>
<accession>A0A7J9KAW7</accession>
<dbReference type="SUPFAM" id="SSF53098">
    <property type="entry name" value="Ribonuclease H-like"/>
    <property type="match status" value="1"/>
</dbReference>
<dbReference type="GO" id="GO:0003676">
    <property type="term" value="F:nucleic acid binding"/>
    <property type="evidence" value="ECO:0007669"/>
    <property type="project" value="InterPro"/>
</dbReference>
<dbReference type="InterPro" id="IPR044730">
    <property type="entry name" value="RNase_H-like_dom_plant"/>
</dbReference>
<protein>
    <recommendedName>
        <fullName evidence="5">RNase H type-1 domain-containing protein</fullName>
    </recommendedName>
</protein>
<sequence>MVDALFLWRALAKVWPLIRENLLWSVGDGRNIKYWCDPWVPNIDPLVNWILEHSCLDLDCLLSDMVTNGGGWNLDLFRLWLPEELIKRIVGIPPSHATAGTDKPKETMWHLPWKYQVPQRVPFFLCLAFKQQLLTNTERVHRGLRHNSVCGHISEDVIHAIRDCPAARSIWNQLIPVEEHDRRHVTEVCGATPCSILSESGVCLNTEGSVRHDDGFAVVGGFVRDHDRKWLFEFNRYLGSCSVFDAELWGILDGLTCLVDRGYDNIVIQSNNLDVVKNIQE</sequence>
<reference evidence="3 4" key="1">
    <citation type="journal article" date="2019" name="Genome Biol. Evol.">
        <title>Insights into the evolution of the New World diploid cottons (Gossypium, subgenus Houzingenia) based on genome sequencing.</title>
        <authorList>
            <person name="Grover C.E."/>
            <person name="Arick M.A. 2nd"/>
            <person name="Thrash A."/>
            <person name="Conover J.L."/>
            <person name="Sanders W.S."/>
            <person name="Peterson D.G."/>
            <person name="Frelichowski J.E."/>
            <person name="Scheffler J.A."/>
            <person name="Scheffler B.E."/>
            <person name="Wendel J.F."/>
        </authorList>
    </citation>
    <scope>NUCLEOTIDE SEQUENCE [LARGE SCALE GENOMIC DNA]</scope>
    <source>
        <strain evidence="3">6</strain>
        <tissue evidence="3">Leaf</tissue>
    </source>
</reference>
<dbReference type="PANTHER" id="PTHR47723">
    <property type="entry name" value="OS05G0353850 PROTEIN"/>
    <property type="match status" value="1"/>
</dbReference>
<dbReference type="Pfam" id="PF13966">
    <property type="entry name" value="zf-RVT"/>
    <property type="match status" value="1"/>
</dbReference>
<feature type="domain" description="RNase H type-1" evidence="1">
    <location>
        <begin position="205"/>
        <end position="280"/>
    </location>
</feature>
<dbReference type="Pfam" id="PF13456">
    <property type="entry name" value="RVT_3"/>
    <property type="match status" value="1"/>
</dbReference>
<dbReference type="Proteomes" id="UP000593575">
    <property type="component" value="Unassembled WGS sequence"/>
</dbReference>